<evidence type="ECO:0000313" key="4">
    <source>
        <dbReference type="Proteomes" id="UP001418637"/>
    </source>
</evidence>
<dbReference type="EC" id="2.3.1.78" evidence="3"/>
<organism evidence="3 4">
    <name type="scientific">Hohaiivirga grylli</name>
    <dbReference type="NCBI Taxonomy" id="3133970"/>
    <lineage>
        <taxon>Bacteria</taxon>
        <taxon>Pseudomonadati</taxon>
        <taxon>Pseudomonadota</taxon>
        <taxon>Alphaproteobacteria</taxon>
        <taxon>Hyphomicrobiales</taxon>
        <taxon>Methylobacteriaceae</taxon>
        <taxon>Hohaiivirga</taxon>
    </lineage>
</organism>
<reference evidence="3 4" key="1">
    <citation type="submission" date="2024-04" db="EMBL/GenBank/DDBJ databases">
        <title>A novel species isolated from cricket.</title>
        <authorList>
            <person name="Wang H.-C."/>
        </authorList>
    </citation>
    <scope>NUCLEOTIDE SEQUENCE [LARGE SCALE GENOMIC DNA]</scope>
    <source>
        <strain evidence="3 4">WL0021</strain>
    </source>
</reference>
<dbReference type="InterPro" id="IPR012429">
    <property type="entry name" value="HGSNAT_cat"/>
</dbReference>
<feature type="transmembrane region" description="Helical" evidence="1">
    <location>
        <begin position="68"/>
        <end position="89"/>
    </location>
</feature>
<evidence type="ECO:0000259" key="2">
    <source>
        <dbReference type="Pfam" id="PF07786"/>
    </source>
</evidence>
<accession>A0ABV0BIH4</accession>
<keyword evidence="4" id="KW-1185">Reference proteome</keyword>
<dbReference type="GO" id="GO:0015019">
    <property type="term" value="F:heparan-alpha-glucosaminide N-acetyltransferase activity"/>
    <property type="evidence" value="ECO:0007669"/>
    <property type="project" value="UniProtKB-EC"/>
</dbReference>
<keyword evidence="1" id="KW-0812">Transmembrane</keyword>
<feature type="domain" description="Heparan-alpha-glucosaminide N-acetyltransferase catalytic" evidence="2">
    <location>
        <begin position="26"/>
        <end position="242"/>
    </location>
</feature>
<dbReference type="Pfam" id="PF07786">
    <property type="entry name" value="HGSNAT_cat"/>
    <property type="match status" value="1"/>
</dbReference>
<protein>
    <submittedName>
        <fullName evidence="3">Heparan-alpha-glucosaminide N-acetyltransferase</fullName>
        <ecNumber evidence="3">2.3.1.78</ecNumber>
    </submittedName>
</protein>
<sequence length="340" mass="39008">MHSFSPKISWKIFIVDGYLNKHSFGRWLLVDFLRGFFILIMVVYHAIWNLAYFRFLPQSLLTGLAWETIGYLIAGSFLMISGISLSLAHRPYFNIEGFIKRLLKLILAAALVTLVTWFVFPDSYIFFGILHCLAVSSILALPFLKAPIWLILIVIIFSLVLPEFFTQSFWDTPWLEWLGFGNTLPITNDYVPVFPWFSFVLIGLLIGRIPKGMRMEVQRTSYARFLITAGRWSLVIYLLHQPILFTATQLGAMVFPPKQEQLPSVVFQKECEDSCIATNVEISACRRMCLCTTKELFFNPANEDIKTALQHPEKLPQIQNRVTEIANACAKKAGQEHNEQ</sequence>
<keyword evidence="3" id="KW-0012">Acyltransferase</keyword>
<dbReference type="Proteomes" id="UP001418637">
    <property type="component" value="Unassembled WGS sequence"/>
</dbReference>
<dbReference type="RefSeq" id="WP_346336708.1">
    <property type="nucleotide sequence ID" value="NZ_JBBYXI010000002.1"/>
</dbReference>
<feature type="transmembrane region" description="Helical" evidence="1">
    <location>
        <begin position="101"/>
        <end position="118"/>
    </location>
</feature>
<name>A0ABV0BIH4_9HYPH</name>
<evidence type="ECO:0000256" key="1">
    <source>
        <dbReference type="SAM" id="Phobius"/>
    </source>
</evidence>
<gene>
    <name evidence="3" type="ORF">WJT86_06450</name>
</gene>
<proteinExistence type="predicted"/>
<feature type="transmembrane region" description="Helical" evidence="1">
    <location>
        <begin position="124"/>
        <end position="141"/>
    </location>
</feature>
<comment type="caution">
    <text evidence="3">The sequence shown here is derived from an EMBL/GenBank/DDBJ whole genome shotgun (WGS) entry which is preliminary data.</text>
</comment>
<keyword evidence="3" id="KW-0808">Transferase</keyword>
<keyword evidence="1" id="KW-1133">Transmembrane helix</keyword>
<feature type="transmembrane region" description="Helical" evidence="1">
    <location>
        <begin position="221"/>
        <end position="239"/>
    </location>
</feature>
<keyword evidence="1" id="KW-0472">Membrane</keyword>
<evidence type="ECO:0000313" key="3">
    <source>
        <dbReference type="EMBL" id="MEN3930704.1"/>
    </source>
</evidence>
<dbReference type="EMBL" id="JBBYXI010000002">
    <property type="protein sequence ID" value="MEN3930704.1"/>
    <property type="molecule type" value="Genomic_DNA"/>
</dbReference>
<feature type="transmembrane region" description="Helical" evidence="1">
    <location>
        <begin position="190"/>
        <end position="209"/>
    </location>
</feature>
<feature type="transmembrane region" description="Helical" evidence="1">
    <location>
        <begin position="148"/>
        <end position="170"/>
    </location>
</feature>
<feature type="transmembrane region" description="Helical" evidence="1">
    <location>
        <begin position="27"/>
        <end position="48"/>
    </location>
</feature>